<dbReference type="Proteomes" id="UP000005387">
    <property type="component" value="Unassembled WGS sequence"/>
</dbReference>
<dbReference type="eggNOG" id="ENOG5030V3T">
    <property type="taxonomic scope" value="Bacteria"/>
</dbReference>
<keyword evidence="2" id="KW-0732">Signal</keyword>
<organism evidence="3 4">
    <name type="scientific">Paenibacillus curdlanolyticus YK9</name>
    <dbReference type="NCBI Taxonomy" id="717606"/>
    <lineage>
        <taxon>Bacteria</taxon>
        <taxon>Bacillati</taxon>
        <taxon>Bacillota</taxon>
        <taxon>Bacilli</taxon>
        <taxon>Bacillales</taxon>
        <taxon>Paenibacillaceae</taxon>
        <taxon>Paenibacillus</taxon>
    </lineage>
</organism>
<evidence type="ECO:0000256" key="1">
    <source>
        <dbReference type="SAM" id="MobiDB-lite"/>
    </source>
</evidence>
<feature type="region of interest" description="Disordered" evidence="1">
    <location>
        <begin position="162"/>
        <end position="188"/>
    </location>
</feature>
<sequence length="188" mass="21207">MTLRTKGLAFGISAALLLTAIPSIAGAAAVPEEQTRPGAELRHQEEVHGPGHGFGHGRHDEKHRLERLQYVARYFDIKTDGKDGKQLYEEIQAAKKANPQKWEAFKAEHRAKFEERIKEAARYFGIATEGKSVEQLHKELRAAREANPEKWKAFILEKRNQFDANKRRETGDSAKKNESATSNSGRSM</sequence>
<evidence type="ECO:0000256" key="2">
    <source>
        <dbReference type="SAM" id="SignalP"/>
    </source>
</evidence>
<dbReference type="OrthoDB" id="2613668at2"/>
<feature type="chain" id="PRO_5003136165" description="LTXXQ motif family protein" evidence="2">
    <location>
        <begin position="28"/>
        <end position="188"/>
    </location>
</feature>
<dbReference type="STRING" id="717606.PaecuDRAFT_1460"/>
<proteinExistence type="predicted"/>
<feature type="compositionally biased region" description="Polar residues" evidence="1">
    <location>
        <begin position="179"/>
        <end position="188"/>
    </location>
</feature>
<protein>
    <recommendedName>
        <fullName evidence="5">LTXXQ motif family protein</fullName>
    </recommendedName>
</protein>
<reference evidence="3 4" key="1">
    <citation type="submission" date="2010-07" db="EMBL/GenBank/DDBJ databases">
        <title>The draft genome of Paenibacillus curdlanolyticus YK9.</title>
        <authorList>
            <consortium name="US DOE Joint Genome Institute (JGI-PGF)"/>
            <person name="Lucas S."/>
            <person name="Copeland A."/>
            <person name="Lapidus A."/>
            <person name="Cheng J.-F."/>
            <person name="Bruce D."/>
            <person name="Goodwin L."/>
            <person name="Pitluck S."/>
            <person name="Land M.L."/>
            <person name="Hauser L."/>
            <person name="Chang Y.-J."/>
            <person name="Jeffries C."/>
            <person name="Anderson I.J."/>
            <person name="Johnson E."/>
            <person name="Loganathan U."/>
            <person name="Mulhopadhyay B."/>
            <person name="Kyrpides N."/>
            <person name="Woyke T.J."/>
        </authorList>
    </citation>
    <scope>NUCLEOTIDE SEQUENCE [LARGE SCALE GENOMIC DNA]</scope>
    <source>
        <strain evidence="3 4">YK9</strain>
    </source>
</reference>
<keyword evidence="4" id="KW-1185">Reference proteome</keyword>
<dbReference type="EMBL" id="AEDD01000003">
    <property type="protein sequence ID" value="EFM11852.1"/>
    <property type="molecule type" value="Genomic_DNA"/>
</dbReference>
<feature type="signal peptide" evidence="2">
    <location>
        <begin position="1"/>
        <end position="27"/>
    </location>
</feature>
<feature type="compositionally biased region" description="Basic and acidic residues" evidence="1">
    <location>
        <begin position="162"/>
        <end position="178"/>
    </location>
</feature>
<evidence type="ECO:0008006" key="5">
    <source>
        <dbReference type="Google" id="ProtNLM"/>
    </source>
</evidence>
<dbReference type="RefSeq" id="WP_006037471.1">
    <property type="nucleotide sequence ID" value="NZ_AEDD01000003.1"/>
</dbReference>
<gene>
    <name evidence="3" type="ORF">PaecuDRAFT_1460</name>
</gene>
<name>E0I736_9BACL</name>
<evidence type="ECO:0000313" key="3">
    <source>
        <dbReference type="EMBL" id="EFM11852.1"/>
    </source>
</evidence>
<evidence type="ECO:0000313" key="4">
    <source>
        <dbReference type="Proteomes" id="UP000005387"/>
    </source>
</evidence>
<dbReference type="AlphaFoldDB" id="E0I736"/>
<accession>E0I736</accession>